<sequence length="306" mass="31515">MNHRLPPWLAQNTVAIRVVLLLTLLVGLAYPLVMTAAAQVPGLRGKAEGSRVTGADGKDAGSSLIGQSFTDSKGKPIKKYFQSRPSNAGTGYDGAASAAGNQGPESVVDAKDKPSLLTLVCGRSKAVGDLEGVDGARRFCTPDGVGAVLGVFREDGTTGRVTRVVSLNQACPAKPFVATYKGVDVECAKSGADYGRANTVPVRGDGPANPKVPADAVTASASGLDPHISPAYAKLQTARVARERNADESAVRKLISKYTTGRSLGVLGEPGVNVVLLNIALDREHPAPKSSSSKPSQASKSSQQGA</sequence>
<keyword evidence="1 11" id="KW-0813">Transport</keyword>
<feature type="region of interest" description="Disordered" evidence="12">
    <location>
        <begin position="285"/>
        <end position="306"/>
    </location>
</feature>
<dbReference type="PANTHER" id="PTHR30042:SF2">
    <property type="entry name" value="POTASSIUM-TRANSPORTING ATPASE KDPC SUBUNIT"/>
    <property type="match status" value="1"/>
</dbReference>
<evidence type="ECO:0000256" key="1">
    <source>
        <dbReference type="ARBA" id="ARBA00022448"/>
    </source>
</evidence>
<evidence type="ECO:0000313" key="13">
    <source>
        <dbReference type="EMBL" id="GGO49425.1"/>
    </source>
</evidence>
<name>A0ABQ2MC89_9ACTN</name>
<dbReference type="Proteomes" id="UP000656881">
    <property type="component" value="Unassembled WGS sequence"/>
</dbReference>
<gene>
    <name evidence="11 13" type="primary">kdpC</name>
    <name evidence="13" type="ORF">GCM10012286_47370</name>
</gene>
<evidence type="ECO:0000256" key="5">
    <source>
        <dbReference type="ARBA" id="ARBA00022741"/>
    </source>
</evidence>
<dbReference type="RefSeq" id="WP_189175533.1">
    <property type="nucleotide sequence ID" value="NZ_BMNG01000010.1"/>
</dbReference>
<evidence type="ECO:0000256" key="3">
    <source>
        <dbReference type="ARBA" id="ARBA00022538"/>
    </source>
</evidence>
<evidence type="ECO:0000256" key="12">
    <source>
        <dbReference type="SAM" id="MobiDB-lite"/>
    </source>
</evidence>
<comment type="subcellular location">
    <subcellularLocation>
        <location evidence="11">Cell membrane</location>
        <topology evidence="11">Single-pass membrane protein</topology>
    </subcellularLocation>
</comment>
<dbReference type="Pfam" id="PF02669">
    <property type="entry name" value="KdpC"/>
    <property type="match status" value="2"/>
</dbReference>
<accession>A0ABQ2MC89</accession>
<keyword evidence="4 11" id="KW-0812">Transmembrane</keyword>
<proteinExistence type="inferred from homology"/>
<keyword evidence="5 11" id="KW-0547">Nucleotide-binding</keyword>
<evidence type="ECO:0000313" key="14">
    <source>
        <dbReference type="Proteomes" id="UP000656881"/>
    </source>
</evidence>
<feature type="compositionally biased region" description="Low complexity" evidence="12">
    <location>
        <begin position="288"/>
        <end position="306"/>
    </location>
</feature>
<evidence type="ECO:0000256" key="2">
    <source>
        <dbReference type="ARBA" id="ARBA00022475"/>
    </source>
</evidence>
<dbReference type="EMBL" id="BMNG01000010">
    <property type="protein sequence ID" value="GGO49425.1"/>
    <property type="molecule type" value="Genomic_DNA"/>
</dbReference>
<comment type="similarity">
    <text evidence="11">Belongs to the KdpC family.</text>
</comment>
<keyword evidence="2 11" id="KW-1003">Cell membrane</keyword>
<evidence type="ECO:0000256" key="7">
    <source>
        <dbReference type="ARBA" id="ARBA00022958"/>
    </source>
</evidence>
<evidence type="ECO:0000256" key="11">
    <source>
        <dbReference type="HAMAP-Rule" id="MF_00276"/>
    </source>
</evidence>
<keyword evidence="14" id="KW-1185">Reference proteome</keyword>
<evidence type="ECO:0000256" key="8">
    <source>
        <dbReference type="ARBA" id="ARBA00022989"/>
    </source>
</evidence>
<keyword evidence="7 11" id="KW-0630">Potassium</keyword>
<keyword evidence="6 11" id="KW-0067">ATP-binding</keyword>
<comment type="function">
    <text evidence="11">Part of the high-affinity ATP-driven potassium transport (or Kdp) system, which catalyzes the hydrolysis of ATP coupled with the electrogenic transport of potassium into the cytoplasm. This subunit acts as a catalytic chaperone that increases the ATP-binding affinity of the ATP-hydrolyzing subunit KdpB by the formation of a transient KdpB/KdpC/ATP ternary complex.</text>
</comment>
<dbReference type="HAMAP" id="MF_00276">
    <property type="entry name" value="KdpC"/>
    <property type="match status" value="1"/>
</dbReference>
<reference evidence="14" key="1">
    <citation type="journal article" date="2019" name="Int. J. Syst. Evol. Microbiol.">
        <title>The Global Catalogue of Microorganisms (GCM) 10K type strain sequencing project: providing services to taxonomists for standard genome sequencing and annotation.</title>
        <authorList>
            <consortium name="The Broad Institute Genomics Platform"/>
            <consortium name="The Broad Institute Genome Sequencing Center for Infectious Disease"/>
            <person name="Wu L."/>
            <person name="Ma J."/>
        </authorList>
    </citation>
    <scope>NUCLEOTIDE SEQUENCE [LARGE SCALE GENOMIC DNA]</scope>
    <source>
        <strain evidence="14">CGMCC 4.7349</strain>
    </source>
</reference>
<comment type="subunit">
    <text evidence="11">The system is composed of three essential subunits: KdpA, KdpB and KdpC.</text>
</comment>
<keyword evidence="3 11" id="KW-0633">Potassium transport</keyword>
<evidence type="ECO:0000256" key="9">
    <source>
        <dbReference type="ARBA" id="ARBA00023065"/>
    </source>
</evidence>
<protein>
    <recommendedName>
        <fullName evidence="11">Potassium-transporting ATPase KdpC subunit</fullName>
    </recommendedName>
    <alternativeName>
        <fullName evidence="11">ATP phosphohydrolase [potassium-transporting] C chain</fullName>
    </alternativeName>
    <alternativeName>
        <fullName evidence="11">Potassium-binding and translocating subunit C</fullName>
    </alternativeName>
    <alternativeName>
        <fullName evidence="11">Potassium-translocating ATPase C chain</fullName>
    </alternativeName>
</protein>
<organism evidence="13 14">
    <name type="scientific">Streptomyces lasiicapitis</name>
    <dbReference type="NCBI Taxonomy" id="1923961"/>
    <lineage>
        <taxon>Bacteria</taxon>
        <taxon>Bacillati</taxon>
        <taxon>Actinomycetota</taxon>
        <taxon>Actinomycetes</taxon>
        <taxon>Kitasatosporales</taxon>
        <taxon>Streptomycetaceae</taxon>
        <taxon>Streptomyces</taxon>
    </lineage>
</organism>
<evidence type="ECO:0000256" key="6">
    <source>
        <dbReference type="ARBA" id="ARBA00022840"/>
    </source>
</evidence>
<keyword evidence="8 11" id="KW-1133">Transmembrane helix</keyword>
<dbReference type="InterPro" id="IPR003820">
    <property type="entry name" value="KdpC"/>
</dbReference>
<keyword evidence="10 11" id="KW-0472">Membrane</keyword>
<evidence type="ECO:0000256" key="4">
    <source>
        <dbReference type="ARBA" id="ARBA00022692"/>
    </source>
</evidence>
<evidence type="ECO:0000256" key="10">
    <source>
        <dbReference type="ARBA" id="ARBA00023136"/>
    </source>
</evidence>
<comment type="caution">
    <text evidence="13">The sequence shown here is derived from an EMBL/GenBank/DDBJ whole genome shotgun (WGS) entry which is preliminary data.</text>
</comment>
<keyword evidence="9 11" id="KW-0406">Ion transport</keyword>
<dbReference type="PANTHER" id="PTHR30042">
    <property type="entry name" value="POTASSIUM-TRANSPORTING ATPASE C CHAIN"/>
    <property type="match status" value="1"/>
</dbReference>